<gene>
    <name evidence="4" type="ORF">GCM10022226_79950</name>
</gene>
<organism evidence="4 5">
    <name type="scientific">Sphaerisporangium flaviroseum</name>
    <dbReference type="NCBI Taxonomy" id="509199"/>
    <lineage>
        <taxon>Bacteria</taxon>
        <taxon>Bacillati</taxon>
        <taxon>Actinomycetota</taxon>
        <taxon>Actinomycetes</taxon>
        <taxon>Streptosporangiales</taxon>
        <taxon>Streptosporangiaceae</taxon>
        <taxon>Sphaerisporangium</taxon>
    </lineage>
</organism>
<feature type="signal peptide" evidence="3">
    <location>
        <begin position="1"/>
        <end position="24"/>
    </location>
</feature>
<feature type="chain" id="PRO_5045824953" description="Expansin-like EG45 domain-containing protein" evidence="3">
    <location>
        <begin position="25"/>
        <end position="401"/>
    </location>
</feature>
<dbReference type="NCBIfam" id="NF041144">
    <property type="entry name" value="expansin_EXLX1"/>
    <property type="match status" value="1"/>
</dbReference>
<dbReference type="Gene3D" id="2.40.40.10">
    <property type="entry name" value="RlpA-like domain"/>
    <property type="match status" value="1"/>
</dbReference>
<protein>
    <recommendedName>
        <fullName evidence="6">Expansin-like EG45 domain-containing protein</fullName>
    </recommendedName>
</protein>
<evidence type="ECO:0000256" key="1">
    <source>
        <dbReference type="ARBA" id="ARBA00022729"/>
    </source>
</evidence>
<proteinExistence type="predicted"/>
<evidence type="ECO:0008006" key="6">
    <source>
        <dbReference type="Google" id="ProtNLM"/>
    </source>
</evidence>
<dbReference type="PANTHER" id="PTHR31836">
    <property type="match status" value="1"/>
</dbReference>
<accession>A0ABP7JHQ8</accession>
<dbReference type="InterPro" id="IPR036908">
    <property type="entry name" value="RlpA-like_sf"/>
</dbReference>
<evidence type="ECO:0000313" key="5">
    <source>
        <dbReference type="Proteomes" id="UP001500888"/>
    </source>
</evidence>
<dbReference type="InterPro" id="IPR036749">
    <property type="entry name" value="Expansin_CBD_sf"/>
</dbReference>
<feature type="region of interest" description="Disordered" evidence="2">
    <location>
        <begin position="30"/>
        <end position="68"/>
    </location>
</feature>
<dbReference type="EMBL" id="BAAAZR010000061">
    <property type="protein sequence ID" value="GAA3844795.1"/>
    <property type="molecule type" value="Genomic_DNA"/>
</dbReference>
<dbReference type="Gene3D" id="2.60.40.760">
    <property type="entry name" value="Expansin, cellulose-binding-like domain"/>
    <property type="match status" value="1"/>
</dbReference>
<feature type="region of interest" description="Disordered" evidence="2">
    <location>
        <begin position="362"/>
        <end position="401"/>
    </location>
</feature>
<feature type="compositionally biased region" description="Basic and acidic residues" evidence="2">
    <location>
        <begin position="44"/>
        <end position="68"/>
    </location>
</feature>
<dbReference type="CDD" id="cd22272">
    <property type="entry name" value="DPBB_EXLX1-like"/>
    <property type="match status" value="1"/>
</dbReference>
<evidence type="ECO:0000256" key="2">
    <source>
        <dbReference type="SAM" id="MobiDB-lite"/>
    </source>
</evidence>
<dbReference type="PANTHER" id="PTHR31836:SF21">
    <property type="entry name" value="EXPANSIN-LIKE PROTEIN 7"/>
    <property type="match status" value="1"/>
</dbReference>
<dbReference type="InterPro" id="IPR051477">
    <property type="entry name" value="Expansin_CellWall"/>
</dbReference>
<dbReference type="Proteomes" id="UP001500888">
    <property type="component" value="Unassembled WGS sequence"/>
</dbReference>
<feature type="region of interest" description="Disordered" evidence="2">
    <location>
        <begin position="267"/>
        <end position="330"/>
    </location>
</feature>
<reference evidence="5" key="1">
    <citation type="journal article" date="2019" name="Int. J. Syst. Evol. Microbiol.">
        <title>The Global Catalogue of Microorganisms (GCM) 10K type strain sequencing project: providing services to taxonomists for standard genome sequencing and annotation.</title>
        <authorList>
            <consortium name="The Broad Institute Genomics Platform"/>
            <consortium name="The Broad Institute Genome Sequencing Center for Infectious Disease"/>
            <person name="Wu L."/>
            <person name="Ma J."/>
        </authorList>
    </citation>
    <scope>NUCLEOTIDE SEQUENCE [LARGE SCALE GENOMIC DNA]</scope>
    <source>
        <strain evidence="5">JCM 16908</strain>
    </source>
</reference>
<dbReference type="SUPFAM" id="SSF49590">
    <property type="entry name" value="PHL pollen allergen"/>
    <property type="match status" value="1"/>
</dbReference>
<sequence>MWQWLAWAVSMAAALTLVALGAQAGRNGACADGGSGRGGQADATPRHHGDADDGPVRRHEADGMSRRADRALDRARSLTGWARGGNCSLSGAVLGDLVAAVSAEEYAGSAACGAYLDVTGPRGTVRVQVIDECLSCAPGELDLSRAAFARVAGPGPSMVPISYHTVQNPLVPRPVAFRLKKGSSTRWLAIQAVDHGNPLQRLEVLHKGRWRALSRHSDNYWVAHRGIGSGPYTVRITDVYGQRLIATGIDLAPEGLQRTPYRLYAPAKASPVPRNLPSSGRNGTHGSAGGARPRSGTDGTLPAPAGRGTTGPATAAPGTARPPALESESAKARIGGMEFGTSGPGTTGARGLGFGRRDAWPERSQGHAAGGTLDTYPDGPPLPDADPAPFTALPSARPFFC</sequence>
<feature type="compositionally biased region" description="Low complexity" evidence="2">
    <location>
        <begin position="299"/>
        <end position="325"/>
    </location>
</feature>
<evidence type="ECO:0000256" key="3">
    <source>
        <dbReference type="SAM" id="SignalP"/>
    </source>
</evidence>
<name>A0ABP7JHQ8_9ACTN</name>
<dbReference type="InterPro" id="IPR049818">
    <property type="entry name" value="Expansin_EXLX1-like"/>
</dbReference>
<keyword evidence="5" id="KW-1185">Reference proteome</keyword>
<keyword evidence="1 3" id="KW-0732">Signal</keyword>
<evidence type="ECO:0000313" key="4">
    <source>
        <dbReference type="EMBL" id="GAA3844795.1"/>
    </source>
</evidence>
<comment type="caution">
    <text evidence="4">The sequence shown here is derived from an EMBL/GenBank/DDBJ whole genome shotgun (WGS) entry which is preliminary data.</text>
</comment>
<feature type="compositionally biased region" description="Polar residues" evidence="2">
    <location>
        <begin position="276"/>
        <end position="285"/>
    </location>
</feature>
<dbReference type="SUPFAM" id="SSF50685">
    <property type="entry name" value="Barwin-like endoglucanases"/>
    <property type="match status" value="1"/>
</dbReference>